<keyword evidence="3" id="KW-1185">Reference proteome</keyword>
<feature type="transmembrane region" description="Helical" evidence="1">
    <location>
        <begin position="79"/>
        <end position="100"/>
    </location>
</feature>
<dbReference type="RefSeq" id="WP_187258260.1">
    <property type="nucleotide sequence ID" value="NZ_JBHULF010000005.1"/>
</dbReference>
<keyword evidence="1" id="KW-1133">Transmembrane helix</keyword>
<accession>A0ABR7MEK1</accession>
<evidence type="ECO:0000313" key="3">
    <source>
        <dbReference type="Proteomes" id="UP000765802"/>
    </source>
</evidence>
<evidence type="ECO:0000313" key="2">
    <source>
        <dbReference type="EMBL" id="MBC6492939.1"/>
    </source>
</evidence>
<organism evidence="2 3">
    <name type="scientific">Flavihumibacter stibioxidans</name>
    <dbReference type="NCBI Taxonomy" id="1834163"/>
    <lineage>
        <taxon>Bacteria</taxon>
        <taxon>Pseudomonadati</taxon>
        <taxon>Bacteroidota</taxon>
        <taxon>Chitinophagia</taxon>
        <taxon>Chitinophagales</taxon>
        <taxon>Chitinophagaceae</taxon>
        <taxon>Flavihumibacter</taxon>
    </lineage>
</organism>
<gene>
    <name evidence="2" type="ORF">BC349_17925</name>
</gene>
<dbReference type="EMBL" id="MBUA01000030">
    <property type="protein sequence ID" value="MBC6492939.1"/>
    <property type="molecule type" value="Genomic_DNA"/>
</dbReference>
<proteinExistence type="predicted"/>
<keyword evidence="1" id="KW-0472">Membrane</keyword>
<comment type="caution">
    <text evidence="2">The sequence shown here is derived from an EMBL/GenBank/DDBJ whole genome shotgun (WGS) entry which is preliminary data.</text>
</comment>
<sequence length="169" mass="19346">MKTLMIYRIITYLLFAVGGFMALMLLTMLMAALTNPVLLLPVFLVACVVIYTYSSWRFLTRGIDAHMYCKPSLRDLIKVNGYGTMAFAVMTLIQCLTLILNPALLNDILEQAMSMQKASVEGMEEMMSKFMHFLLRFLLVYCSILLLHIFQTFKLVRQHADAFQQPPNT</sequence>
<feature type="transmembrane region" description="Helical" evidence="1">
    <location>
        <begin position="12"/>
        <end position="32"/>
    </location>
</feature>
<feature type="transmembrane region" description="Helical" evidence="1">
    <location>
        <begin position="130"/>
        <end position="150"/>
    </location>
</feature>
<dbReference type="Proteomes" id="UP000765802">
    <property type="component" value="Unassembled WGS sequence"/>
</dbReference>
<feature type="transmembrane region" description="Helical" evidence="1">
    <location>
        <begin position="38"/>
        <end position="59"/>
    </location>
</feature>
<keyword evidence="1" id="KW-0812">Transmembrane</keyword>
<evidence type="ECO:0000256" key="1">
    <source>
        <dbReference type="SAM" id="Phobius"/>
    </source>
</evidence>
<evidence type="ECO:0008006" key="4">
    <source>
        <dbReference type="Google" id="ProtNLM"/>
    </source>
</evidence>
<reference evidence="2 3" key="1">
    <citation type="submission" date="2016-07" db="EMBL/GenBank/DDBJ databases">
        <title>Genome analysis of Flavihumibacter stibioxidans YS-17.</title>
        <authorList>
            <person name="Shi K."/>
            <person name="Han Y."/>
            <person name="Wang G."/>
        </authorList>
    </citation>
    <scope>NUCLEOTIDE SEQUENCE [LARGE SCALE GENOMIC DNA]</scope>
    <source>
        <strain evidence="2 3">YS-17</strain>
    </source>
</reference>
<protein>
    <recommendedName>
        <fullName evidence="4">DUF4199 domain-containing protein</fullName>
    </recommendedName>
</protein>
<name>A0ABR7MEK1_9BACT</name>